<feature type="compositionally biased region" description="Basic and acidic residues" evidence="1">
    <location>
        <begin position="168"/>
        <end position="210"/>
    </location>
</feature>
<accession>K2FA45</accession>
<organism evidence="2">
    <name type="scientific">uncultured bacterium</name>
    <name type="common">gcode 4</name>
    <dbReference type="NCBI Taxonomy" id="1234023"/>
    <lineage>
        <taxon>Bacteria</taxon>
        <taxon>environmental samples</taxon>
    </lineage>
</organism>
<feature type="compositionally biased region" description="Polar residues" evidence="1">
    <location>
        <begin position="211"/>
        <end position="235"/>
    </location>
</feature>
<comment type="caution">
    <text evidence="2">The sequence shown here is derived from an EMBL/GenBank/DDBJ whole genome shotgun (WGS) entry which is preliminary data.</text>
</comment>
<evidence type="ECO:0000256" key="1">
    <source>
        <dbReference type="SAM" id="MobiDB-lite"/>
    </source>
</evidence>
<gene>
    <name evidence="2" type="ORF">ACD_3C00111G0028</name>
</gene>
<dbReference type="AlphaFoldDB" id="K2FA45"/>
<feature type="compositionally biased region" description="Polar residues" evidence="1">
    <location>
        <begin position="299"/>
        <end position="310"/>
    </location>
</feature>
<name>K2FA45_9BACT</name>
<dbReference type="EMBL" id="AMFJ01000385">
    <property type="protein sequence ID" value="EKE28011.1"/>
    <property type="molecule type" value="Genomic_DNA"/>
</dbReference>
<evidence type="ECO:0000313" key="2">
    <source>
        <dbReference type="EMBL" id="EKE28011.1"/>
    </source>
</evidence>
<proteinExistence type="predicted"/>
<protein>
    <submittedName>
        <fullName evidence="2">Uncharacterized protein</fullName>
    </submittedName>
</protein>
<reference evidence="2" key="1">
    <citation type="journal article" date="2012" name="Science">
        <title>Fermentation, hydrogen, and sulfur metabolism in multiple uncultivated bacterial phyla.</title>
        <authorList>
            <person name="Wrighton K.C."/>
            <person name="Thomas B.C."/>
            <person name="Sharon I."/>
            <person name="Miller C.S."/>
            <person name="Castelle C.J."/>
            <person name="VerBerkmoes N.C."/>
            <person name="Wilkins M.J."/>
            <person name="Hettich R.L."/>
            <person name="Lipton M.S."/>
            <person name="Williams K.H."/>
            <person name="Long P.E."/>
            <person name="Banfield J.F."/>
        </authorList>
    </citation>
    <scope>NUCLEOTIDE SEQUENCE [LARGE SCALE GENOMIC DNA]</scope>
</reference>
<feature type="region of interest" description="Disordered" evidence="1">
    <location>
        <begin position="168"/>
        <end position="235"/>
    </location>
</feature>
<feature type="region of interest" description="Disordered" evidence="1">
    <location>
        <begin position="294"/>
        <end position="316"/>
    </location>
</feature>
<sequence length="316" mass="38544">MKKIVAYPIGLIFLFAFFLGLFSSKEIVDFIWVFRWNILMSQWNFYDAQSKYIWVSELWISDYNQSVLDYDTGNTFYWIKNFSWALKYYSKVKDIDKNLSYFKYHNIWNSLYRLWQLQQDELKVLTWEKSLQSYQIALKTESLSDKKETLANYEFVLEELEKLKKKLQEQKDEDKKNEQKIEEEKKEEEQKNEQKPEEKKDDEGKEDKSSDNALNKWDNSTSGQQQNANEQKSWSSKWNFNQLWQNWSENTQNLSPEEKKELEDYSQYLKQFQKENLWQIQKWQPANPQDIYDNLLGNPWQNPIFNNQRPTTDKDW</sequence>